<keyword evidence="2" id="KW-0687">Ribonucleoprotein</keyword>
<dbReference type="InterPro" id="IPR010920">
    <property type="entry name" value="LSM_dom_sf"/>
</dbReference>
<evidence type="ECO:0000256" key="2">
    <source>
        <dbReference type="ARBA" id="ARBA00023274"/>
    </source>
</evidence>
<evidence type="ECO:0000313" key="5">
    <source>
        <dbReference type="Proteomes" id="UP000823046"/>
    </source>
</evidence>
<evidence type="ECO:0000256" key="1">
    <source>
        <dbReference type="ARBA" id="ARBA00006850"/>
    </source>
</evidence>
<gene>
    <name evidence="4" type="ORF">IE077_001664</name>
</gene>
<evidence type="ECO:0000259" key="3">
    <source>
        <dbReference type="Pfam" id="PF01423"/>
    </source>
</evidence>
<reference evidence="4 5" key="1">
    <citation type="journal article" date="2020" name="bioRxiv">
        <title>Metabolic contributions of an alphaproteobacterial endosymbiont in the apicomplexan Cardiosporidium cionae.</title>
        <authorList>
            <person name="Hunter E.S."/>
            <person name="Paight C.J."/>
            <person name="Lane C.E."/>
        </authorList>
    </citation>
    <scope>NUCLEOTIDE SEQUENCE [LARGE SCALE GENOMIC DNA]</scope>
    <source>
        <strain evidence="4">ESH_2018</strain>
    </source>
</reference>
<protein>
    <submittedName>
        <fullName evidence="4">U6 snRna-associated Sm family protein</fullName>
    </submittedName>
</protein>
<evidence type="ECO:0000313" key="4">
    <source>
        <dbReference type="EMBL" id="KAF8821733.1"/>
    </source>
</evidence>
<dbReference type="PANTHER" id="PTHR10553:SF5">
    <property type="entry name" value="U6 SNRNA-ASSOCIATED SM-LIKE PROTEIN LSM7"/>
    <property type="match status" value="1"/>
</dbReference>
<dbReference type="PANTHER" id="PTHR10553">
    <property type="entry name" value="SMALL NUCLEAR RIBONUCLEOPROTEIN"/>
    <property type="match status" value="1"/>
</dbReference>
<dbReference type="SUPFAM" id="SSF50182">
    <property type="entry name" value="Sm-like ribonucleoproteins"/>
    <property type="match status" value="1"/>
</dbReference>
<feature type="domain" description="Sm" evidence="3">
    <location>
        <begin position="12"/>
        <end position="63"/>
    </location>
</feature>
<name>A0ABQ7JCQ4_9APIC</name>
<dbReference type="EMBL" id="JADAQX010000136">
    <property type="protein sequence ID" value="KAF8821733.1"/>
    <property type="molecule type" value="Genomic_DNA"/>
</dbReference>
<proteinExistence type="inferred from homology"/>
<comment type="caution">
    <text evidence="4">The sequence shown here is derived from an EMBL/GenBank/DDBJ whole genome shotgun (WGS) entry which is preliminary data.</text>
</comment>
<dbReference type="Gene3D" id="2.30.30.100">
    <property type="match status" value="1"/>
</dbReference>
<organism evidence="4 5">
    <name type="scientific">Cardiosporidium cionae</name>
    <dbReference type="NCBI Taxonomy" id="476202"/>
    <lineage>
        <taxon>Eukaryota</taxon>
        <taxon>Sar</taxon>
        <taxon>Alveolata</taxon>
        <taxon>Apicomplexa</taxon>
        <taxon>Aconoidasida</taxon>
        <taxon>Nephromycida</taxon>
        <taxon>Cardiosporidium</taxon>
    </lineage>
</organism>
<accession>A0ABQ7JCQ4</accession>
<dbReference type="Proteomes" id="UP000823046">
    <property type="component" value="Unassembled WGS sequence"/>
</dbReference>
<comment type="similarity">
    <text evidence="1">Belongs to the snRNP Sm proteins family.</text>
</comment>
<dbReference type="InterPro" id="IPR001163">
    <property type="entry name" value="Sm_dom_euk/arc"/>
</dbReference>
<dbReference type="InterPro" id="IPR044641">
    <property type="entry name" value="Lsm7/SmG-like"/>
</dbReference>
<keyword evidence="5" id="KW-1185">Reference proteome</keyword>
<dbReference type="Pfam" id="PF01423">
    <property type="entry name" value="LSM"/>
    <property type="match status" value="1"/>
</dbReference>
<sequence length="68" mass="7554">MRAISALFYFITVSGILKGHDAVTNLVLDETEEYLRDPEDPYKLLNQTRPLGLVVARGTAVCLCTVEL</sequence>